<organism evidence="2">
    <name type="scientific">Trypanosoma congolense (strain IL3000)</name>
    <dbReference type="NCBI Taxonomy" id="1068625"/>
    <lineage>
        <taxon>Eukaryota</taxon>
        <taxon>Discoba</taxon>
        <taxon>Euglenozoa</taxon>
        <taxon>Kinetoplastea</taxon>
        <taxon>Metakinetoplastina</taxon>
        <taxon>Trypanosomatida</taxon>
        <taxon>Trypanosomatidae</taxon>
        <taxon>Trypanosoma</taxon>
        <taxon>Nannomonas</taxon>
    </lineage>
</organism>
<protein>
    <submittedName>
        <fullName evidence="2">Uncharacterized protein</fullName>
    </submittedName>
</protein>
<evidence type="ECO:0000313" key="2">
    <source>
        <dbReference type="EMBL" id="CCC92214.1"/>
    </source>
</evidence>
<dbReference type="EMBL" id="HE575321">
    <property type="protein sequence ID" value="CCC92214.1"/>
    <property type="molecule type" value="Genomic_DNA"/>
</dbReference>
<keyword evidence="1" id="KW-0472">Membrane</keyword>
<gene>
    <name evidence="2" type="ORF">TCIL3000_8_4350</name>
</gene>
<name>G0US52_TRYCI</name>
<reference evidence="2" key="1">
    <citation type="journal article" date="2012" name="Proc. Natl. Acad. Sci. U.S.A.">
        <title>Antigenic diversity is generated by distinct evolutionary mechanisms in African trypanosome species.</title>
        <authorList>
            <person name="Jackson A.P."/>
            <person name="Berry A."/>
            <person name="Aslett M."/>
            <person name="Allison H.C."/>
            <person name="Burton P."/>
            <person name="Vavrova-Anderson J."/>
            <person name="Brown R."/>
            <person name="Browne H."/>
            <person name="Corton N."/>
            <person name="Hauser H."/>
            <person name="Gamble J."/>
            <person name="Gilderthorp R."/>
            <person name="Marcello L."/>
            <person name="McQuillan J."/>
            <person name="Otto T.D."/>
            <person name="Quail M.A."/>
            <person name="Sanders M.J."/>
            <person name="van Tonder A."/>
            <person name="Ginger M.L."/>
            <person name="Field M.C."/>
            <person name="Barry J.D."/>
            <person name="Hertz-Fowler C."/>
            <person name="Berriman M."/>
        </authorList>
    </citation>
    <scope>NUCLEOTIDE SEQUENCE</scope>
    <source>
        <strain evidence="2">IL3000</strain>
    </source>
</reference>
<dbReference type="AlphaFoldDB" id="G0US52"/>
<feature type="transmembrane region" description="Helical" evidence="1">
    <location>
        <begin position="54"/>
        <end position="77"/>
    </location>
</feature>
<sequence length="103" mass="11490">MTYLMRPPPPLSAAVTFLKRLRSPTHHSSLFALTLHNVPTGAHADTKANKSLRFLFCCCLFFPLSLLSFLSITFYSFPVALTCPSFPFLLPHPPFNQVPPLVS</sequence>
<accession>G0US52</accession>
<keyword evidence="1" id="KW-1133">Transmembrane helix</keyword>
<evidence type="ECO:0000256" key="1">
    <source>
        <dbReference type="SAM" id="Phobius"/>
    </source>
</evidence>
<keyword evidence="1" id="KW-0812">Transmembrane</keyword>
<proteinExistence type="predicted"/>